<dbReference type="PROSITE" id="PS51782">
    <property type="entry name" value="LYSM"/>
    <property type="match status" value="1"/>
</dbReference>
<keyword evidence="1" id="KW-1133">Transmembrane helix</keyword>
<dbReference type="EMBL" id="JAVBVO010000002">
    <property type="protein sequence ID" value="MDZ5757691.1"/>
    <property type="molecule type" value="Genomic_DNA"/>
</dbReference>
<evidence type="ECO:0000313" key="4">
    <source>
        <dbReference type="Proteomes" id="UP001290462"/>
    </source>
</evidence>
<organism evidence="3 4">
    <name type="scientific">Carnobacterium maltaromaticum</name>
    <name type="common">Carnobacterium piscicola</name>
    <dbReference type="NCBI Taxonomy" id="2751"/>
    <lineage>
        <taxon>Bacteria</taxon>
        <taxon>Bacillati</taxon>
        <taxon>Bacillota</taxon>
        <taxon>Bacilli</taxon>
        <taxon>Lactobacillales</taxon>
        <taxon>Carnobacteriaceae</taxon>
        <taxon>Carnobacterium</taxon>
    </lineage>
</organism>
<keyword evidence="1" id="KW-0472">Membrane</keyword>
<feature type="domain" description="LysM" evidence="2">
    <location>
        <begin position="145"/>
        <end position="188"/>
    </location>
</feature>
<name>A0AAW9JW26_CARML</name>
<dbReference type="InterPro" id="IPR018392">
    <property type="entry name" value="LysM"/>
</dbReference>
<dbReference type="SUPFAM" id="SSF54106">
    <property type="entry name" value="LysM domain"/>
    <property type="match status" value="1"/>
</dbReference>
<feature type="transmembrane region" description="Helical" evidence="1">
    <location>
        <begin position="26"/>
        <end position="48"/>
    </location>
</feature>
<sequence length="190" mass="21469">MSKKKVVSRKKFRIEKSKTKKNISPVLMSLCIFLLLLIILPIATIMWYSGGTEIDVEYGIEKDSVSIEKEENYVDTSSMNSRDAMKSPAIYKSRQSSSSINQEDLAANEAVIPEEETTKEDQEVPIETTQDTNEMNPVPIKSVPEYHTVEEGEGLWRIAKNNNLTLEEIKTLNNLTSDVIQVGQMLLVKN</sequence>
<reference evidence="3" key="1">
    <citation type="submission" date="2023-08" db="EMBL/GenBank/DDBJ databases">
        <title>Genomic characterization of piscicolin 126 produced by Carnobacterium maltaromaticum CM22 strain isolated from salmon (Salmo salar).</title>
        <authorList>
            <person name="Gonzalez-Gragera E."/>
            <person name="Garcia-Lopez J.D."/>
            <person name="Teso-Perez C."/>
            <person name="Gimenez-Hernandez I."/>
            <person name="Peralta-Sanchez J.M."/>
            <person name="Valdivia E."/>
            <person name="Montalban-Lopez M."/>
            <person name="Martin-Platero A.M."/>
            <person name="Banos A."/>
            <person name="Martinez-Bueno M."/>
        </authorList>
    </citation>
    <scope>NUCLEOTIDE SEQUENCE</scope>
    <source>
        <strain evidence="3">CM22</strain>
    </source>
</reference>
<dbReference type="CDD" id="cd00118">
    <property type="entry name" value="LysM"/>
    <property type="match status" value="1"/>
</dbReference>
<gene>
    <name evidence="3" type="ORF">RAK27_03385</name>
</gene>
<evidence type="ECO:0000259" key="2">
    <source>
        <dbReference type="PROSITE" id="PS51782"/>
    </source>
</evidence>
<accession>A0AAW9JW26</accession>
<dbReference type="SMART" id="SM00257">
    <property type="entry name" value="LysM"/>
    <property type="match status" value="1"/>
</dbReference>
<dbReference type="RefSeq" id="WP_187958826.1">
    <property type="nucleotide sequence ID" value="NZ_JAVBVO010000002.1"/>
</dbReference>
<proteinExistence type="predicted"/>
<evidence type="ECO:0000256" key="1">
    <source>
        <dbReference type="SAM" id="Phobius"/>
    </source>
</evidence>
<dbReference type="Proteomes" id="UP001290462">
    <property type="component" value="Unassembled WGS sequence"/>
</dbReference>
<keyword evidence="1" id="KW-0812">Transmembrane</keyword>
<dbReference type="Pfam" id="PF01476">
    <property type="entry name" value="LysM"/>
    <property type="match status" value="1"/>
</dbReference>
<comment type="caution">
    <text evidence="3">The sequence shown here is derived from an EMBL/GenBank/DDBJ whole genome shotgun (WGS) entry which is preliminary data.</text>
</comment>
<dbReference type="Gene3D" id="3.10.350.10">
    <property type="entry name" value="LysM domain"/>
    <property type="match status" value="1"/>
</dbReference>
<dbReference type="AlphaFoldDB" id="A0AAW9JW26"/>
<evidence type="ECO:0000313" key="3">
    <source>
        <dbReference type="EMBL" id="MDZ5757691.1"/>
    </source>
</evidence>
<protein>
    <submittedName>
        <fullName evidence="3">LysM domain-containing protein</fullName>
    </submittedName>
</protein>
<dbReference type="InterPro" id="IPR036779">
    <property type="entry name" value="LysM_dom_sf"/>
</dbReference>